<reference evidence="4" key="2">
    <citation type="journal article" date="2017" name="J. Anim. Genet.">
        <title>Multiple reference genome sequences of hot pepper reveal the massive evolution of plant disease resistance genes by retroduplication.</title>
        <authorList>
            <person name="Kim S."/>
            <person name="Park J."/>
            <person name="Yeom S.-I."/>
            <person name="Kim Y.-M."/>
            <person name="Seo E."/>
            <person name="Kim K.-T."/>
            <person name="Kim M.-S."/>
            <person name="Lee J.M."/>
            <person name="Cheong K."/>
            <person name="Shin H.-S."/>
            <person name="Kim S.-B."/>
            <person name="Han K."/>
            <person name="Lee J."/>
            <person name="Park M."/>
            <person name="Lee H.-A."/>
            <person name="Lee H.-Y."/>
            <person name="Lee Y."/>
            <person name="Oh S."/>
            <person name="Lee J.H."/>
            <person name="Choi E."/>
            <person name="Choi E."/>
            <person name="Lee S.E."/>
            <person name="Jeon J."/>
            <person name="Kim H."/>
            <person name="Choi G."/>
            <person name="Song H."/>
            <person name="Lee J."/>
            <person name="Lee S.-C."/>
            <person name="Kwon J.-K."/>
            <person name="Lee H.-Y."/>
            <person name="Koo N."/>
            <person name="Hong Y."/>
            <person name="Kim R.W."/>
            <person name="Kang W.-H."/>
            <person name="Huh J.H."/>
            <person name="Kang B.-C."/>
            <person name="Yang T.-J."/>
            <person name="Lee Y.-H."/>
            <person name="Bennetzen J.L."/>
            <person name="Choi D."/>
        </authorList>
    </citation>
    <scope>NUCLEOTIDE SEQUENCE [LARGE SCALE GENOMIC DNA]</scope>
    <source>
        <strain evidence="4">cv. PBC81</strain>
    </source>
</reference>
<sequence>MESRHATLGRRTLEEIRQKRAAERLSKTSSGPDLTKASNTNEVFGIKKSESATRLSEVSICISVSHDITGLVSQLKVVQKNKAELDEENRALASKLQAKEVENNMMQKQLNDLVNAASNCYIYTFLSEEKDVEQQQHTQCIPTK</sequence>
<evidence type="ECO:0000313" key="4">
    <source>
        <dbReference type="Proteomes" id="UP000224567"/>
    </source>
</evidence>
<comment type="caution">
    <text evidence="3">The sequence shown here is derived from an EMBL/GenBank/DDBJ whole genome shotgun (WGS) entry which is preliminary data.</text>
</comment>
<feature type="region of interest" description="Disordered" evidence="2">
    <location>
        <begin position="20"/>
        <end position="52"/>
    </location>
</feature>
<dbReference type="AlphaFoldDB" id="A0A2G2V713"/>
<evidence type="ECO:0000313" key="3">
    <source>
        <dbReference type="EMBL" id="PHT28775.1"/>
    </source>
</evidence>
<reference evidence="3 4" key="1">
    <citation type="journal article" date="2017" name="Genome Biol.">
        <title>New reference genome sequences of hot pepper reveal the massive evolution of plant disease-resistance genes by retroduplication.</title>
        <authorList>
            <person name="Kim S."/>
            <person name="Park J."/>
            <person name="Yeom S.I."/>
            <person name="Kim Y.M."/>
            <person name="Seo E."/>
            <person name="Kim K.T."/>
            <person name="Kim M.S."/>
            <person name="Lee J.M."/>
            <person name="Cheong K."/>
            <person name="Shin H.S."/>
            <person name="Kim S.B."/>
            <person name="Han K."/>
            <person name="Lee J."/>
            <person name="Park M."/>
            <person name="Lee H.A."/>
            <person name="Lee H.Y."/>
            <person name="Lee Y."/>
            <person name="Oh S."/>
            <person name="Lee J.H."/>
            <person name="Choi E."/>
            <person name="Choi E."/>
            <person name="Lee S.E."/>
            <person name="Jeon J."/>
            <person name="Kim H."/>
            <person name="Choi G."/>
            <person name="Song H."/>
            <person name="Lee J."/>
            <person name="Lee S.C."/>
            <person name="Kwon J.K."/>
            <person name="Lee H.Y."/>
            <person name="Koo N."/>
            <person name="Hong Y."/>
            <person name="Kim R.W."/>
            <person name="Kang W.H."/>
            <person name="Huh J.H."/>
            <person name="Kang B.C."/>
            <person name="Yang T.J."/>
            <person name="Lee Y.H."/>
            <person name="Bennetzen J.L."/>
            <person name="Choi D."/>
        </authorList>
    </citation>
    <scope>NUCLEOTIDE SEQUENCE [LARGE SCALE GENOMIC DNA]</scope>
    <source>
        <strain evidence="4">cv. PBC81</strain>
    </source>
</reference>
<organism evidence="3 4">
    <name type="scientific">Capsicum baccatum</name>
    <name type="common">Peruvian pepper</name>
    <dbReference type="NCBI Taxonomy" id="33114"/>
    <lineage>
        <taxon>Eukaryota</taxon>
        <taxon>Viridiplantae</taxon>
        <taxon>Streptophyta</taxon>
        <taxon>Embryophyta</taxon>
        <taxon>Tracheophyta</taxon>
        <taxon>Spermatophyta</taxon>
        <taxon>Magnoliopsida</taxon>
        <taxon>eudicotyledons</taxon>
        <taxon>Gunneridae</taxon>
        <taxon>Pentapetalae</taxon>
        <taxon>asterids</taxon>
        <taxon>lamiids</taxon>
        <taxon>Solanales</taxon>
        <taxon>Solanaceae</taxon>
        <taxon>Solanoideae</taxon>
        <taxon>Capsiceae</taxon>
        <taxon>Capsicum</taxon>
    </lineage>
</organism>
<dbReference type="PANTHER" id="PTHR48163">
    <property type="entry name" value="BNAC02G25670D PROTEIN"/>
    <property type="match status" value="1"/>
</dbReference>
<feature type="coiled-coil region" evidence="1">
    <location>
        <begin position="68"/>
        <end position="116"/>
    </location>
</feature>
<keyword evidence="1" id="KW-0175">Coiled coil</keyword>
<dbReference type="STRING" id="33114.A0A2G2V713"/>
<evidence type="ECO:0000256" key="1">
    <source>
        <dbReference type="SAM" id="Coils"/>
    </source>
</evidence>
<dbReference type="Proteomes" id="UP000224567">
    <property type="component" value="Unassembled WGS sequence"/>
</dbReference>
<proteinExistence type="predicted"/>
<protein>
    <submittedName>
        <fullName evidence="3">Uncharacterized protein</fullName>
    </submittedName>
</protein>
<keyword evidence="4" id="KW-1185">Reference proteome</keyword>
<accession>A0A2G2V713</accession>
<dbReference type="OrthoDB" id="1225003at2759"/>
<gene>
    <name evidence="3" type="ORF">CQW23_31625</name>
</gene>
<evidence type="ECO:0000256" key="2">
    <source>
        <dbReference type="SAM" id="MobiDB-lite"/>
    </source>
</evidence>
<feature type="compositionally biased region" description="Polar residues" evidence="2">
    <location>
        <begin position="27"/>
        <end position="42"/>
    </location>
</feature>
<dbReference type="EMBL" id="MLFT02000182">
    <property type="protein sequence ID" value="PHT28775.1"/>
    <property type="molecule type" value="Genomic_DNA"/>
</dbReference>
<name>A0A2G2V713_CAPBA</name>
<dbReference type="PANTHER" id="PTHR48163:SF2">
    <property type="entry name" value="EXPRESSED PROTEIN"/>
    <property type="match status" value="1"/>
</dbReference>